<keyword evidence="1" id="KW-0812">Transmembrane</keyword>
<name>A0A4Q4NBF9_ALTAL</name>
<evidence type="ECO:0000313" key="3">
    <source>
        <dbReference type="Proteomes" id="UP000291422"/>
    </source>
</evidence>
<reference evidence="3" key="1">
    <citation type="journal article" date="2019" name="bioRxiv">
        <title>Genomics, evolutionary history and diagnostics of the Alternaria alternata species group including apple and Asian pear pathotypes.</title>
        <authorList>
            <person name="Armitage A.D."/>
            <person name="Cockerton H.M."/>
            <person name="Sreenivasaprasad S."/>
            <person name="Woodhall J.W."/>
            <person name="Lane C.R."/>
            <person name="Harrison R.J."/>
            <person name="Clarkson J.P."/>
        </authorList>
    </citation>
    <scope>NUCLEOTIDE SEQUENCE [LARGE SCALE GENOMIC DNA]</scope>
    <source>
        <strain evidence="3">FERA 1177</strain>
    </source>
</reference>
<feature type="transmembrane region" description="Helical" evidence="1">
    <location>
        <begin position="157"/>
        <end position="178"/>
    </location>
</feature>
<organism evidence="2 3">
    <name type="scientific">Alternaria alternata</name>
    <name type="common">Alternaria rot fungus</name>
    <name type="synonym">Torula alternata</name>
    <dbReference type="NCBI Taxonomy" id="5599"/>
    <lineage>
        <taxon>Eukaryota</taxon>
        <taxon>Fungi</taxon>
        <taxon>Dikarya</taxon>
        <taxon>Ascomycota</taxon>
        <taxon>Pezizomycotina</taxon>
        <taxon>Dothideomycetes</taxon>
        <taxon>Pleosporomycetidae</taxon>
        <taxon>Pleosporales</taxon>
        <taxon>Pleosporineae</taxon>
        <taxon>Pleosporaceae</taxon>
        <taxon>Alternaria</taxon>
        <taxon>Alternaria sect. Alternaria</taxon>
        <taxon>Alternaria alternata complex</taxon>
    </lineage>
</organism>
<evidence type="ECO:0000256" key="1">
    <source>
        <dbReference type="SAM" id="Phobius"/>
    </source>
</evidence>
<feature type="transmembrane region" description="Helical" evidence="1">
    <location>
        <begin position="222"/>
        <end position="249"/>
    </location>
</feature>
<feature type="transmembrane region" description="Helical" evidence="1">
    <location>
        <begin position="185"/>
        <end position="210"/>
    </location>
</feature>
<gene>
    <name evidence="2" type="ORF">AA0117_g8392</name>
</gene>
<dbReference type="InterPro" id="IPR036259">
    <property type="entry name" value="MFS_trans_sf"/>
</dbReference>
<dbReference type="EMBL" id="PDXD01000025">
    <property type="protein sequence ID" value="RYN72591.1"/>
    <property type="molecule type" value="Genomic_DNA"/>
</dbReference>
<feature type="transmembrane region" description="Helical" evidence="1">
    <location>
        <begin position="270"/>
        <end position="291"/>
    </location>
</feature>
<feature type="transmembrane region" description="Helical" evidence="1">
    <location>
        <begin position="88"/>
        <end position="109"/>
    </location>
</feature>
<comment type="caution">
    <text evidence="2">The sequence shown here is derived from an EMBL/GenBank/DDBJ whole genome shotgun (WGS) entry which is preliminary data.</text>
</comment>
<protein>
    <recommendedName>
        <fullName evidence="4">MFS general substrate transporter</fullName>
    </recommendedName>
</protein>
<dbReference type="AlphaFoldDB" id="A0A4Q4NBF9"/>
<dbReference type="VEuPathDB" id="FungiDB:CC77DRAFT_169187"/>
<feature type="transmembrane region" description="Helical" evidence="1">
    <location>
        <begin position="116"/>
        <end position="137"/>
    </location>
</feature>
<evidence type="ECO:0000313" key="2">
    <source>
        <dbReference type="EMBL" id="RYN72591.1"/>
    </source>
</evidence>
<accession>A0A4Q4NBF9</accession>
<sequence>MSREDRNNNVSMEFADVPTHSRGTSRLQAAKSDLVATFTYILHMNSFWLLVLSAGFRQLSGNVFGYYMPSYLGDTYPSHTEIFSRYGIIVGVVGSVAVLSGGILTSVLWPRTQLTPVYLTGIGGMISALFVLLMVFSRDIAGGSEDRGIKILYGVMSLAYLTAELWLGCLFALIALLLPPRYKTFGLAIWGSVQVLIYSSGPQIIGLALMNEETASESYRKATQLCLAIIIPVGYWLAGVGFLLSIPLVKKDLREEFVSGRLSGRRKIRSAIFAGVLAVVVITLFVVSLVYQA</sequence>
<proteinExistence type="predicted"/>
<keyword evidence="1" id="KW-1133">Transmembrane helix</keyword>
<dbReference type="Proteomes" id="UP000291422">
    <property type="component" value="Unassembled WGS sequence"/>
</dbReference>
<dbReference type="Gene3D" id="1.20.1250.20">
    <property type="entry name" value="MFS general substrate transporter like domains"/>
    <property type="match status" value="1"/>
</dbReference>
<evidence type="ECO:0008006" key="4">
    <source>
        <dbReference type="Google" id="ProtNLM"/>
    </source>
</evidence>
<keyword evidence="1" id="KW-0472">Membrane</keyword>
<dbReference type="SUPFAM" id="SSF103473">
    <property type="entry name" value="MFS general substrate transporter"/>
    <property type="match status" value="1"/>
</dbReference>